<gene>
    <name evidence="1" type="ORF">S03H2_11818</name>
</gene>
<evidence type="ECO:0000313" key="1">
    <source>
        <dbReference type="EMBL" id="GAH44252.1"/>
    </source>
</evidence>
<accession>X1FH18</accession>
<sequence length="67" mass="7047">MTRKITAFHIDISRGTARVRALSKSLRGTTFTLDAVEVKPAGKGKGPLKSAVAQAIEEAILSQKAPG</sequence>
<protein>
    <submittedName>
        <fullName evidence="1">Uncharacterized protein</fullName>
    </submittedName>
</protein>
<proteinExistence type="predicted"/>
<reference evidence="1" key="1">
    <citation type="journal article" date="2014" name="Front. Microbiol.">
        <title>High frequency of phylogenetically diverse reductive dehalogenase-homologous genes in deep subseafloor sedimentary metagenomes.</title>
        <authorList>
            <person name="Kawai M."/>
            <person name="Futagami T."/>
            <person name="Toyoda A."/>
            <person name="Takaki Y."/>
            <person name="Nishi S."/>
            <person name="Hori S."/>
            <person name="Arai W."/>
            <person name="Tsubouchi T."/>
            <person name="Morono Y."/>
            <person name="Uchiyama I."/>
            <person name="Ito T."/>
            <person name="Fujiyama A."/>
            <person name="Inagaki F."/>
            <person name="Takami H."/>
        </authorList>
    </citation>
    <scope>NUCLEOTIDE SEQUENCE</scope>
    <source>
        <strain evidence="1">Expedition CK06-06</strain>
    </source>
</reference>
<comment type="caution">
    <text evidence="1">The sequence shown here is derived from an EMBL/GenBank/DDBJ whole genome shotgun (WGS) entry which is preliminary data.</text>
</comment>
<dbReference type="EMBL" id="BARU01006016">
    <property type="protein sequence ID" value="GAH44252.1"/>
    <property type="molecule type" value="Genomic_DNA"/>
</dbReference>
<organism evidence="1">
    <name type="scientific">marine sediment metagenome</name>
    <dbReference type="NCBI Taxonomy" id="412755"/>
    <lineage>
        <taxon>unclassified sequences</taxon>
        <taxon>metagenomes</taxon>
        <taxon>ecological metagenomes</taxon>
    </lineage>
</organism>
<name>X1FH18_9ZZZZ</name>
<dbReference type="AlphaFoldDB" id="X1FH18"/>